<comment type="caution">
    <text evidence="8">The sequence shown here is derived from an EMBL/GenBank/DDBJ whole genome shotgun (WGS) entry which is preliminary data.</text>
</comment>
<feature type="domain" description="Carrier" evidence="7">
    <location>
        <begin position="4199"/>
        <end position="4274"/>
    </location>
</feature>
<dbReference type="Gene3D" id="1.10.1200.10">
    <property type="entry name" value="ACP-like"/>
    <property type="match status" value="4"/>
</dbReference>
<dbReference type="InterPro" id="IPR010060">
    <property type="entry name" value="NRPS_synth"/>
</dbReference>
<dbReference type="SMART" id="SM00823">
    <property type="entry name" value="PKS_PP"/>
    <property type="match status" value="5"/>
</dbReference>
<dbReference type="CDD" id="cd19543">
    <property type="entry name" value="DCL_NRPS"/>
    <property type="match status" value="2"/>
</dbReference>
<dbReference type="SMART" id="SM01294">
    <property type="entry name" value="PKS_PP_betabranch"/>
    <property type="match status" value="1"/>
</dbReference>
<dbReference type="Pfam" id="PF00550">
    <property type="entry name" value="PP-binding"/>
    <property type="match status" value="5"/>
</dbReference>
<dbReference type="Gene3D" id="3.30.559.10">
    <property type="entry name" value="Chloramphenicol acetyltransferase-like domain"/>
    <property type="match status" value="6"/>
</dbReference>
<evidence type="ECO:0000256" key="5">
    <source>
        <dbReference type="ARBA" id="ARBA00023194"/>
    </source>
</evidence>
<comment type="cofactor">
    <cofactor evidence="1">
        <name>pantetheine 4'-phosphate</name>
        <dbReference type="ChEBI" id="CHEBI:47942"/>
    </cofactor>
</comment>
<dbReference type="Pfam" id="PF00975">
    <property type="entry name" value="Thioesterase"/>
    <property type="match status" value="1"/>
</dbReference>
<evidence type="ECO:0000256" key="3">
    <source>
        <dbReference type="ARBA" id="ARBA00022553"/>
    </source>
</evidence>
<organism evidence="8 9">
    <name type="scientific">Rhodococcus cercidiphylli</name>
    <dbReference type="NCBI Taxonomy" id="489916"/>
    <lineage>
        <taxon>Bacteria</taxon>
        <taxon>Bacillati</taxon>
        <taxon>Actinomycetota</taxon>
        <taxon>Actinomycetes</taxon>
        <taxon>Mycobacteriales</taxon>
        <taxon>Nocardiaceae</taxon>
        <taxon>Rhodococcus</taxon>
    </lineage>
</organism>
<dbReference type="InterPro" id="IPR020806">
    <property type="entry name" value="PKS_PP-bd"/>
</dbReference>
<evidence type="ECO:0000313" key="8">
    <source>
        <dbReference type="EMBL" id="MDV6233456.1"/>
    </source>
</evidence>
<evidence type="ECO:0000313" key="9">
    <source>
        <dbReference type="Proteomes" id="UP001185899"/>
    </source>
</evidence>
<dbReference type="Pfam" id="PF00501">
    <property type="entry name" value="AMP-binding"/>
    <property type="match status" value="4"/>
</dbReference>
<dbReference type="CDD" id="cd17643">
    <property type="entry name" value="A_NRPS_Cytc1-like"/>
    <property type="match status" value="1"/>
</dbReference>
<dbReference type="PROSITE" id="PS50075">
    <property type="entry name" value="CARRIER"/>
    <property type="match status" value="5"/>
</dbReference>
<feature type="domain" description="Carrier" evidence="7">
    <location>
        <begin position="5264"/>
        <end position="5339"/>
    </location>
</feature>
<dbReference type="CDD" id="cd19540">
    <property type="entry name" value="LCL_NRPS-like"/>
    <property type="match status" value="2"/>
</dbReference>
<dbReference type="Proteomes" id="UP001185899">
    <property type="component" value="Unassembled WGS sequence"/>
</dbReference>
<dbReference type="SUPFAM" id="SSF53474">
    <property type="entry name" value="alpha/beta-Hydrolases"/>
    <property type="match status" value="1"/>
</dbReference>
<dbReference type="InterPro" id="IPR009081">
    <property type="entry name" value="PP-bd_ACP"/>
</dbReference>
<dbReference type="Pfam" id="PF13193">
    <property type="entry name" value="AMP-binding_C"/>
    <property type="match status" value="4"/>
</dbReference>
<dbReference type="InterPro" id="IPR029058">
    <property type="entry name" value="AB_hydrolase_fold"/>
</dbReference>
<proteinExistence type="predicted"/>
<sequence>MLESIPLTPAGKLDRTTLPEPDWSAQVTSGRDADNAVEKTLAGLFAEVLRLDRVGVDDSFFALGGDSIMSIQLVSRAKAAGLSLSPRDVFEHKTVAALAEVVASSDGTAPLVLEELPGGGVGDVPLTPIVAWMLDRTDVLDKHTQTAVLTLPVDIELDVLEATVQTVLDHHDMLRGVLHRGEHPAMEVLPVGSVSANSVVHRVTSTTVRGQEFSEQANAEAEAAVGRLAPDAGVMIQMVWFDAGSEGSRLLVVAHHLVVDGVSWRILVPDLASAWAQIIGGSTPELAPVGTSMRRWSHGLREVTATRGDELAIWRDVLAQPDPLIGSRALDREIDVYRTVAKVELTLSTDVTEGLLRALPDAFHGSVNDGLLAALALATAVWRRGRGVVVDDALISLEGHGREDHVVPGADLGRTVGWFTTIYPLRLTLADLDLDDALAGGVDAARLIKSVKEQLLAVPDHGIGYGMLRYLDEDGAAALRDFPAPQISFNYLGRYSTDVPDELRGHGWLPVDDSGVGDSQDEDLPVAAVLDINAVTTATPTGPRLEATFAFPTGVLDADEVTELAELWRQALTSLTQLAQRPGAGGFTPSDLDLVRLDQSSIDDLERVYPTLDDIWSMTPLQAGLLFHAELSDQSVDAYIVQLVLELRGSVDEARFRRAARGLLRRHANLRTAFVHNSDGESIQIVHHDVDAPWSSIDLTGLDPEDRALELDRIEHEDRATRFNMAQAPLLRFMLITVAPGEWRLVMTNHHILLDGWSTPLLLKDLLTLYVVDGDETVLPRVPAYRDYLSWLAKRDRSSALEAWTNALAGLSEPTLLTPVESRRQESTLAGRSLVSLDVEQTNRLRSVARARGVTINSMVQASWALVLGTLTGRSDVVFGATVSGRPPEVSDIESMVGLFINTLPVRIVLDPSETLGEYLERVQSEQAALLDHHYLGLTDIQRAVGPAVSFDTLTVFESYPMDRAGLSAETDLAGMRVHDVHDGSDTAQYPLTLVAMVDDRLHIEAKYLPELFEHSVVAATVDRIVRVLEAIATDTGRRVGSLSLLSEDELRRVAPVRGPASSDARLLPDIFTDAAAVDPQGTALWSDGRTVDYAELDAQSSALARTLIARGAGPETVVALALPRSVESVLGIWAVAKTGAAFLPIDPSYPRDRVEHMLVDSNASIGLTLSEHEAAVSGLGSARWTVLDHDDTRTELAGHSTAPVRDGDRIRPMHIDQLAYLIYTSGSTGVPKGVTVTHRGLANLAEEERTRFEVTPGARVLAFASPSFDASILELLMVFSGAATMVIAPTSVYGGTELAELLAAQHVTHAFVTPAALASVDPDGLTELAVVATGGDVCPPELVARWAPGRRMFNAYGPTEATIFSSISDRLDVDSAIDIGSPTIGFSEVVLDARLHPVPVGVVGELYLAGPALARGYHCRFGLTADRFVANPFGESGARMYRTGDVVRWTESGTLEYVGRSDFQVKVRGFRIELGEIDAVLTDHPMVEFATTVGVDGPTGNTILVAYVLPRSGEQVDAAALRTHVSSSLPTHMIPTAFVALESIPLTPAGKLDRNALPAPDLHLGGDSRAPRNDTEQVIADIFGEVLGIDSVGIDSSFFDLGGDSLSATRLTARVNSALGTTISVRALFEAPTVESLAVRVLSNPVGTLRRPALVAKPRPDSIPLSLAQQRMWFINQFDVTSAAYNIPLAVRLTGRLDIAAMSAAVGDVLERHESLRTVFPTRGDRPEQKILDVQAARTELVVVDLDATEVVAAISAAAATGFDVSTDLPFRAVLYRIAPDEFVLSIVVHHIAADGASMAPLARDVMVAYGSRAAAGAPMWTPLDVQYADFALWQRTVLGDESDPASLAAQQLDFWKTALADLPDVLPLPLDHPRPARQSMRGNSVRFEIDRTTHAGLVDLARANEATVFMAVHAAWSILMARISGTEDIAVGTPIAGRGDAALDDLVGMFVGTLVLRTEVAPQLSFTDLLRATRTADLAAFENTDVPFERLVDVLDPARSTDRSPLFQVLLEFQNNTSATLELPDLTVEAVDIDAHIAKFDLQLTVAEEFDEAGAPAGMTAAITYATDLFEESSVEEFSARFGAVLASVTSDPERAVGDIDLLLPGELDAMTHDWNHAGRVASDATLADRFAAAAARFPDSRAVVFGDHTLTYAELDDRSSRLARLLVQRGVTSESLVAVAMPRNEELIVALLAVIKSGGGYLPIDVSYPADRLAFMLEDASPVCVISTVADSAAVPASDLDVLEIDSPELIAELAGMSGAPLTDADRSGGTSADSIAYVIYTSGSTGRPKGVQIAHRNVATLFANTADLFDFDDRDVWTMFHSYAFDFSVWELWGPLLHGGTLVVVDYYTARSPELFRELLVRERVTVLNQTPTAFYQFAEADRVATGNLAGTTDSDLSLRYVIFGGEALDLGQLARWYARHDESAPTLVNMYGITETTVHVSHLALTEQFAASASASVIGQAIPALRVAVLDTRLNPVPPGVTGEMYVSGAQLSRGYLGRAGLSATRFVADPAGEAGARMYRTGDTARWNRDGALEYLGRSDMQVQLHGFRIELGEIESALLAFDGVAASVVSVRDDGFGDRLIGYVVAEAGRTLDHSAVLEFVGHSLTSYMVPAALIVLDELPLTANGKLDRRALPAPDFSANVTESRLPATEVESILAGLFADVLGLDTVGVDDSFFALGGDSIMSIQLVSRAKAAGLVLAPRDIFERKTVAALAEVVVLGGDVVVLEELDGGGVGPLPLTPVVRWMLERSTDFGRYTQTALLQLPVGIESVTLERTVQAVLDRHDMLRSRLFQDTDGIWHEEVTPIGTVSAASVIHAVSVDSVDGPEFSSRAATELDAAADRLVPADGVMVQMVWFQAPNGSGRLLVVAHHLVIDGVSWRILVPDLATAWSQIVAGDTPALAPIGTSMRRWSTGLTEVTAGRADEIGLWQRILNGDDPTIGSRPLDKRVDVDATVQRLRTSLPVQVTERLLTAVPNAFRGSVNDGLLAGLALALTAWRRERGASVRSALITLEGHGREDAVVPGADLGRTVGWFTTIFPVRLDLGSLDIADALSGGDSAGALIKAVKEQLLEIPDHGIGYGMLRYLDSDGTEALSGYAAPQVSFNYLGRFSTGSSEGMEDVGWIPVADAELGDAQNPDMPVPAALDINAVTTSTPDGPQLDATFAFPAGILDADEVDRLIELWTQALTAITEHASTEGAGGFTPSDLELVDIDQRSIEVLEKKFPDLDDVWSMSPLQAGLLFHARLAGEVGSDSAGVDAYMVQLGLELRGVVDAERMHSAVNKLVSRHPNLRAAFVHNSTGESLQIVQSSVTVPWSEVDLRGEADVDAALEAVLAADRGVRFEMDSAPLLRFTLITLADDHWRLLLTNHHILLDGWSTPLVVKELITLYVTESDDSMLPRVPAYRDYLAWMRQRDVAISTAQWVSAMAGVEEPTLLVTGDRGRQLSTVSSETERSLSIETTAALRDFAARRGSTLNTLVQTAWGIVLATLTGREDVVFGATVSGRPPEVPGIEGMIGLFINTLPVRVTLDRAETLGALVDRVQAEQAALLDHHYLGLTDIQRAAGAGVAFDTLTVFESYPVDRAGASAATDFAGMQVTDILGTDAAHYPLTLVSSVDERLNLKAKYLPELFELEDVHAIVDRVERVLDAVLADEQQPLARLRLLADTEFASLAPVFGLEGRSTRLLPEIFSDAAAVDPDAIAVRSVDGELTYRELDRQSNRLARILIGRGVRTETFVALGIARSVESVLTVWAVAKSGAAFVPVDPNYPADRIEHMLADSGATFGVTTRSHLDDLPSTVPWIVLDDLATDGPSAVSDEPVADDERHGRVTLASAAYTIYTSGSTGVPKGVVVTHSGLDNFATEQRERYRVTKDSRTLHVSSPSFDASVLEYLLAFGVGATMVIVPPTVYGGAELASLLAEESVTHGFITPSALASVDPAGLDTFADVVVGGEAVPSELVTKWAPGRNLFNGYGPTEATIMSNISAPMVAGEPVSIGGPVRGVYEVVLDSRLQPVPVGVAGELYLAGVGLARGYHDRMGLTAERFVADPFGAPGARMYRTGDVVRWSPDLTIEYVGRSDSQVKVRGFRIELGEIDAALSAHPAVDFAATFGTPGPSGATVLVAYVRLTGDDPAHAVDSFDTAVLCDHLAAALPSHMVPSAIVVLESIPLTPVGKLDRAALPVPEFGSATSYREPSTPAELTVAAVFAEILEVDRVGADDGFFELGGDSLSATRVIARVNAEFGTSIGVRTIFETPTVSGLASAVGTADTREQRPALVAAARPEHIPLSLAQQRMWFINQFDTSSAAYNVPLVVKLTGRLDTAALAAAVVDVLGRHESLRTTFPDGPEFPVQLVHPAAEVAPAVESERIDAAVLTDRVALLAGRGFDVTTEIPVHVELFEVLDAGVDASEDPVFVLAMVVHHIAADGASMAPLARDVVLAYSARSAGKAPNWQPLPVQYADYTMWQRSLLGDEQDPSSVAAAQLEHWSTALAGLPDLLPLPTDRPRPTTQDFRGGRVRFTVDADIHRTLVDITREQNVSMFMVLHAAYAVVLARLSGTDDIAITTPVAGRGDAALDDLVGMFVNTLVLRSRVDESATFDDLLNQVKAHDLDAFDHTEMPFERIVEVLNPTRSTAYAPLSQVALSFQNNEKASLELPDLRVEGFDFDVPVAKQDLQLLLSETFDDQGRPSGFEAAFDYATSLFDAASVEAIAARLIRVLDAVGRDRHAVVGDIEILGADEQRALVPARGNPDAAVRTWPELLAAAVALDPYAVAVTYRGISLSYADLDSWSNRIARMLIDYGVGPETFVALALPRSIESVLSVWAVAKTGAAFLPVDPNYPADRIAHMLEDSHAAMGLTDIDSRGSLPDTVPWLVLDDPEISAELSRYPADAVTDVERTATLHIDHPAYLIYTSGSTGRPKGVAVRHRGLANLQAEVLERFRPTRDSRVSHIASPSFDASIYELTMAFGVGATVVIVPPGVFGGGDLADLLESEHVTHAFLTPAALSSIDETRLGNVRVLAVGGEACTPELVAKWAPGRQMFNGYGPTETTIQASVGGPLVPGGTVDVGRPGTGFRFQVLDARLRPVPAGVSGELYIAGPGTARGYLGRFGLTSERFVADPFGTPGDRMYRTGDVVRWGSAGAVEFVGRSDFQVKVRGFRIELGEIDSALTENDQVGFAATIGHTAASGDTVLVSYVLAADGESVDTEALRDRVAKVLPRHMVPSAIIELDDIPLTPVGKLDRRALPVPELTTSTTPYRAPATDVEAAIADAFAQVLGVDRVGMDDNFFELGGTSLVATKIVPAIENAIGVRVPLQALFVDPTPAGLAARVAADAETGGADLDSVFGVVIPLRGSGSKAPLFCVHPGIGLSWGYAGLVSHLSDDRPVYGLQLPSIVEGSTFGSIRDLAHRYADEIRAVQPVGPYHLLGWSLGGSLAHAIAVELRSTGSDVRTLALLDSYVDGHDGEAVEGALSVENLLAGLGLDLTAQHSTEPLTYERGVELLDESLGQTTGVSADHLRRINAGFENSTRIMAEFIPDVFDGDVLFFSATKGASDGIVRSPQEWRPYVTGDIVIHDVDVFHNEMTNADAATVIGPVVDSHLGNTPE</sequence>
<evidence type="ECO:0000259" key="7">
    <source>
        <dbReference type="PROSITE" id="PS50075"/>
    </source>
</evidence>
<keyword evidence="5" id="KW-0045">Antibiotic biosynthesis</keyword>
<dbReference type="InterPro" id="IPR001242">
    <property type="entry name" value="Condensation_dom"/>
</dbReference>
<dbReference type="NCBIfam" id="NF003417">
    <property type="entry name" value="PRK04813.1"/>
    <property type="match status" value="4"/>
</dbReference>
<dbReference type="PROSITE" id="PS00455">
    <property type="entry name" value="AMP_BINDING"/>
    <property type="match status" value="3"/>
</dbReference>
<dbReference type="InterPro" id="IPR001031">
    <property type="entry name" value="Thioesterase"/>
</dbReference>
<dbReference type="Gene3D" id="2.30.38.10">
    <property type="entry name" value="Luciferase, Domain 3"/>
    <property type="match status" value="3"/>
</dbReference>
<dbReference type="SUPFAM" id="SSF56801">
    <property type="entry name" value="Acetyl-CoA synthetase-like"/>
    <property type="match status" value="4"/>
</dbReference>
<dbReference type="Gene3D" id="3.30.300.30">
    <property type="match status" value="4"/>
</dbReference>
<dbReference type="InterPro" id="IPR020845">
    <property type="entry name" value="AMP-binding_CS"/>
</dbReference>
<dbReference type="InterPro" id="IPR025110">
    <property type="entry name" value="AMP-bd_C"/>
</dbReference>
<dbReference type="EMBL" id="JAWLKE010000010">
    <property type="protein sequence ID" value="MDV6233456.1"/>
    <property type="molecule type" value="Genomic_DNA"/>
</dbReference>
<dbReference type="SUPFAM" id="SSF47336">
    <property type="entry name" value="ACP-like"/>
    <property type="match status" value="5"/>
</dbReference>
<dbReference type="Gene3D" id="3.40.50.12780">
    <property type="entry name" value="N-terminal domain of ligase-like"/>
    <property type="match status" value="1"/>
</dbReference>
<dbReference type="InterPro" id="IPR045851">
    <property type="entry name" value="AMP-bd_C_sf"/>
</dbReference>
<dbReference type="SUPFAM" id="SSF52777">
    <property type="entry name" value="CoA-dependent acyltransferases"/>
    <property type="match status" value="12"/>
</dbReference>
<dbReference type="InterPro" id="IPR006162">
    <property type="entry name" value="Ppantetheine_attach_site"/>
</dbReference>
<keyword evidence="4" id="KW-0677">Repeat</keyword>
<feature type="domain" description="Carrier" evidence="7">
    <location>
        <begin position="2654"/>
        <end position="2728"/>
    </location>
</feature>
<dbReference type="SMART" id="SM00824">
    <property type="entry name" value="PKS_TE"/>
    <property type="match status" value="1"/>
</dbReference>
<dbReference type="PANTHER" id="PTHR45527:SF1">
    <property type="entry name" value="FATTY ACID SYNTHASE"/>
    <property type="match status" value="1"/>
</dbReference>
<keyword evidence="9" id="KW-1185">Reference proteome</keyword>
<dbReference type="InterPro" id="IPR000873">
    <property type="entry name" value="AMP-dep_synth/lig_dom"/>
</dbReference>
<evidence type="ECO:0000256" key="4">
    <source>
        <dbReference type="ARBA" id="ARBA00022737"/>
    </source>
</evidence>
<gene>
    <name evidence="8" type="ORF">R3P95_23110</name>
</gene>
<evidence type="ECO:0000256" key="1">
    <source>
        <dbReference type="ARBA" id="ARBA00001957"/>
    </source>
</evidence>
<dbReference type="InterPro" id="IPR042099">
    <property type="entry name" value="ANL_N_sf"/>
</dbReference>
<feature type="domain" description="Carrier" evidence="7">
    <location>
        <begin position="32"/>
        <end position="106"/>
    </location>
</feature>
<dbReference type="InterPro" id="IPR036736">
    <property type="entry name" value="ACP-like_sf"/>
</dbReference>
<dbReference type="PANTHER" id="PTHR45527">
    <property type="entry name" value="NONRIBOSOMAL PEPTIDE SYNTHETASE"/>
    <property type="match status" value="1"/>
</dbReference>
<dbReference type="PROSITE" id="PS00012">
    <property type="entry name" value="PHOSPHOPANTETHEINE"/>
    <property type="match status" value="4"/>
</dbReference>
<feature type="domain" description="Carrier" evidence="7">
    <location>
        <begin position="1571"/>
        <end position="1646"/>
    </location>
</feature>
<dbReference type="InterPro" id="IPR023213">
    <property type="entry name" value="CAT-like_dom_sf"/>
</dbReference>
<keyword evidence="2" id="KW-0596">Phosphopantetheine</keyword>
<protein>
    <submittedName>
        <fullName evidence="8">Amino acid adenylation domain-containing protein</fullName>
    </submittedName>
</protein>
<evidence type="ECO:0000256" key="2">
    <source>
        <dbReference type="ARBA" id="ARBA00022450"/>
    </source>
</evidence>
<dbReference type="InterPro" id="IPR010071">
    <property type="entry name" value="AA_adenyl_dom"/>
</dbReference>
<dbReference type="Gene3D" id="3.40.50.1820">
    <property type="entry name" value="alpha/beta hydrolase"/>
    <property type="match status" value="1"/>
</dbReference>
<keyword evidence="3" id="KW-0597">Phosphoprotein</keyword>
<dbReference type="Gene3D" id="3.40.50.980">
    <property type="match status" value="6"/>
</dbReference>
<accession>A0ABU4B4P5</accession>
<dbReference type="Pfam" id="PF00668">
    <property type="entry name" value="Condensation"/>
    <property type="match status" value="6"/>
</dbReference>
<dbReference type="Gene3D" id="3.30.559.30">
    <property type="entry name" value="Nonribosomal peptide synthetase, condensation domain"/>
    <property type="match status" value="6"/>
</dbReference>
<evidence type="ECO:0000256" key="6">
    <source>
        <dbReference type="SAM" id="MobiDB-lite"/>
    </source>
</evidence>
<dbReference type="NCBIfam" id="TIGR01733">
    <property type="entry name" value="AA-adenyl-dom"/>
    <property type="match status" value="4"/>
</dbReference>
<name>A0ABU4B4P5_9NOCA</name>
<dbReference type="InterPro" id="IPR020802">
    <property type="entry name" value="TesA-like"/>
</dbReference>
<feature type="region of interest" description="Disordered" evidence="6">
    <location>
        <begin position="1"/>
        <end position="31"/>
    </location>
</feature>
<dbReference type="NCBIfam" id="TIGR01720">
    <property type="entry name" value="NRPS-para261"/>
    <property type="match status" value="2"/>
</dbReference>
<reference evidence="8 9" key="1">
    <citation type="submission" date="2023-10" db="EMBL/GenBank/DDBJ databases">
        <title>Development of a sustainable strategy for remediation of hydrocarbon-contaminated territories based on the waste exchange concept.</title>
        <authorList>
            <person name="Krivoruchko A."/>
        </authorList>
    </citation>
    <scope>NUCLEOTIDE SEQUENCE [LARGE SCALE GENOMIC DNA]</scope>
    <source>
        <strain evidence="8 9">IEGM 1322</strain>
    </source>
</reference>